<proteinExistence type="predicted"/>
<name>A0A0A1FFS9_9BURK</name>
<organism evidence="2 3">
    <name type="scientific">Collimonas arenae</name>
    <dbReference type="NCBI Taxonomy" id="279058"/>
    <lineage>
        <taxon>Bacteria</taxon>
        <taxon>Pseudomonadati</taxon>
        <taxon>Pseudomonadota</taxon>
        <taxon>Betaproteobacteria</taxon>
        <taxon>Burkholderiales</taxon>
        <taxon>Oxalobacteraceae</taxon>
        <taxon>Collimonas</taxon>
    </lineage>
</organism>
<evidence type="ECO:0000313" key="3">
    <source>
        <dbReference type="Proteomes" id="UP000030302"/>
    </source>
</evidence>
<evidence type="ECO:0000313" key="2">
    <source>
        <dbReference type="EMBL" id="AIY43371.1"/>
    </source>
</evidence>
<feature type="compositionally biased region" description="Basic and acidic residues" evidence="1">
    <location>
        <begin position="61"/>
        <end position="91"/>
    </location>
</feature>
<protein>
    <submittedName>
        <fullName evidence="2">Uncharacterized protein</fullName>
    </submittedName>
</protein>
<dbReference type="EMBL" id="CP009962">
    <property type="protein sequence ID" value="AIY43371.1"/>
    <property type="molecule type" value="Genomic_DNA"/>
</dbReference>
<reference evidence="3" key="1">
    <citation type="journal article" date="2014" name="Soil Biol. Biochem.">
        <title>Structure and function of bacterial communities in ageing soils: Insights from the Mendocino ecological staircase.</title>
        <authorList>
            <person name="Uroz S."/>
            <person name="Tech J.J."/>
            <person name="Sawaya N.A."/>
            <person name="Frey-Klett P."/>
            <person name="Leveau J.H.J."/>
        </authorList>
    </citation>
    <scope>NUCLEOTIDE SEQUENCE [LARGE SCALE GENOMIC DNA]</scope>
    <source>
        <strain evidence="3">Cal35</strain>
    </source>
</reference>
<dbReference type="Proteomes" id="UP000030302">
    <property type="component" value="Chromosome"/>
</dbReference>
<accession>A0A0A1FFS9</accession>
<gene>
    <name evidence="2" type="ORF">LT85_4213</name>
</gene>
<feature type="region of interest" description="Disordered" evidence="1">
    <location>
        <begin position="56"/>
        <end position="91"/>
    </location>
</feature>
<sequence>MRFKRWNESGVWRRLVEDLDDAPELQALMQTIAAYGDKKIGQLIRRADRKDQREIYNGLRRRGEGDHGFKNEEDKSILLNDDASKRDEDESTLHWVNLVSTPSRF</sequence>
<evidence type="ECO:0000256" key="1">
    <source>
        <dbReference type="SAM" id="MobiDB-lite"/>
    </source>
</evidence>
<dbReference type="HOGENOM" id="CLU_2231979_0_0_4"/>
<dbReference type="KEGG" id="care:LT85_4213"/>
<keyword evidence="3" id="KW-1185">Reference proteome</keyword>
<dbReference type="AlphaFoldDB" id="A0A0A1FFS9"/>